<name>A0A645E716_9ZZZZ</name>
<reference evidence="1" key="1">
    <citation type="submission" date="2019-08" db="EMBL/GenBank/DDBJ databases">
        <authorList>
            <person name="Kucharzyk K."/>
            <person name="Murdoch R.W."/>
            <person name="Higgins S."/>
            <person name="Loffler F."/>
        </authorList>
    </citation>
    <scope>NUCLEOTIDE SEQUENCE</scope>
</reference>
<accession>A0A645E716</accession>
<protein>
    <submittedName>
        <fullName evidence="1">Uncharacterized protein</fullName>
    </submittedName>
</protein>
<gene>
    <name evidence="1" type="ORF">SDC9_144809</name>
</gene>
<dbReference type="EMBL" id="VSSQ01043880">
    <property type="protein sequence ID" value="MPM97634.1"/>
    <property type="molecule type" value="Genomic_DNA"/>
</dbReference>
<comment type="caution">
    <text evidence="1">The sequence shown here is derived from an EMBL/GenBank/DDBJ whole genome shotgun (WGS) entry which is preliminary data.</text>
</comment>
<sequence>MAHVPAQAAAVLAVGQQLLHGEKPALRQHGVDARARVPLAEHKAVAVLHLGVSRVVVQHIGIQHGDDIRHGKNAADVRGAAPVGHVQAMAADLVRQPDAFFSVHPWCSSIFWGLGAPAASGSQIFRRTHSKVFQNRAASVGKDWLWA</sequence>
<evidence type="ECO:0000313" key="1">
    <source>
        <dbReference type="EMBL" id="MPM97634.1"/>
    </source>
</evidence>
<organism evidence="1">
    <name type="scientific">bioreactor metagenome</name>
    <dbReference type="NCBI Taxonomy" id="1076179"/>
    <lineage>
        <taxon>unclassified sequences</taxon>
        <taxon>metagenomes</taxon>
        <taxon>ecological metagenomes</taxon>
    </lineage>
</organism>
<proteinExistence type="predicted"/>
<dbReference type="AlphaFoldDB" id="A0A645E716"/>